<accession>A0ABN2IG92</accession>
<protein>
    <recommendedName>
        <fullName evidence="1">Aminotransferase class I/classII large domain-containing protein</fullName>
    </recommendedName>
</protein>
<gene>
    <name evidence="2" type="ORF">GCM10009765_62100</name>
</gene>
<dbReference type="Proteomes" id="UP001500618">
    <property type="component" value="Unassembled WGS sequence"/>
</dbReference>
<reference evidence="2 3" key="1">
    <citation type="journal article" date="2019" name="Int. J. Syst. Evol. Microbiol.">
        <title>The Global Catalogue of Microorganisms (GCM) 10K type strain sequencing project: providing services to taxonomists for standard genome sequencing and annotation.</title>
        <authorList>
            <consortium name="The Broad Institute Genomics Platform"/>
            <consortium name="The Broad Institute Genome Sequencing Center for Infectious Disease"/>
            <person name="Wu L."/>
            <person name="Ma J."/>
        </authorList>
    </citation>
    <scope>NUCLEOTIDE SEQUENCE [LARGE SCALE GENOMIC DNA]</scope>
    <source>
        <strain evidence="2 3">JCM 14718</strain>
    </source>
</reference>
<dbReference type="Pfam" id="PF00155">
    <property type="entry name" value="Aminotran_1_2"/>
    <property type="match status" value="1"/>
</dbReference>
<dbReference type="InterPro" id="IPR004839">
    <property type="entry name" value="Aminotransferase_I/II_large"/>
</dbReference>
<dbReference type="SUPFAM" id="SSF53383">
    <property type="entry name" value="PLP-dependent transferases"/>
    <property type="match status" value="1"/>
</dbReference>
<dbReference type="PANTHER" id="PTHR46577:SF1">
    <property type="entry name" value="HTH-TYPE TRANSCRIPTIONAL REGULATORY PROTEIN GABR"/>
    <property type="match status" value="1"/>
</dbReference>
<keyword evidence="3" id="KW-1185">Reference proteome</keyword>
<dbReference type="EMBL" id="BAAANY010000030">
    <property type="protein sequence ID" value="GAA1704528.1"/>
    <property type="molecule type" value="Genomic_DNA"/>
</dbReference>
<dbReference type="InterPro" id="IPR051446">
    <property type="entry name" value="HTH_trans_reg/aminotransferase"/>
</dbReference>
<proteinExistence type="predicted"/>
<evidence type="ECO:0000259" key="1">
    <source>
        <dbReference type="Pfam" id="PF00155"/>
    </source>
</evidence>
<sequence>MVCAGYSHALALVLQWLKQHGRGRLAVEDPGLGSNREAVVHFGLSTVDIPVDGHGLEVSRLANANADAVLVTPAHQFPYGVPLHPSRRSELLALAERRRMLVIEDDYDGELRYDRQPVGAIQGLAPDRVVYVGTTSKSLAPTMRLAWLTVPAEMMPELVRFRLLTDRHNPVIDQLAMAQLIGSGALDRHLRRVRGRYRARRETLVRALRTYVPTARILGVAAGYHITLTFPSTVDEAAVFDRLKDRGILLDPLSRHTGTASALGPGLIVGYGTPPQHQFAAAVEALTTTLATLLPKH</sequence>
<dbReference type="CDD" id="cd00609">
    <property type="entry name" value="AAT_like"/>
    <property type="match status" value="1"/>
</dbReference>
<feature type="domain" description="Aminotransferase class I/classII large" evidence="1">
    <location>
        <begin position="2"/>
        <end position="252"/>
    </location>
</feature>
<evidence type="ECO:0000313" key="2">
    <source>
        <dbReference type="EMBL" id="GAA1704528.1"/>
    </source>
</evidence>
<dbReference type="Gene3D" id="3.40.640.10">
    <property type="entry name" value="Type I PLP-dependent aspartate aminotransferase-like (Major domain)"/>
    <property type="match status" value="1"/>
</dbReference>
<dbReference type="InterPro" id="IPR015421">
    <property type="entry name" value="PyrdxlP-dep_Trfase_major"/>
</dbReference>
<comment type="caution">
    <text evidence="2">The sequence shown here is derived from an EMBL/GenBank/DDBJ whole genome shotgun (WGS) entry which is preliminary data.</text>
</comment>
<organism evidence="2 3">
    <name type="scientific">Fodinicola feengrottensis</name>
    <dbReference type="NCBI Taxonomy" id="435914"/>
    <lineage>
        <taxon>Bacteria</taxon>
        <taxon>Bacillati</taxon>
        <taxon>Actinomycetota</taxon>
        <taxon>Actinomycetes</taxon>
        <taxon>Mycobacteriales</taxon>
        <taxon>Fodinicola</taxon>
    </lineage>
</organism>
<name>A0ABN2IG92_9ACTN</name>
<dbReference type="InterPro" id="IPR015424">
    <property type="entry name" value="PyrdxlP-dep_Trfase"/>
</dbReference>
<evidence type="ECO:0000313" key="3">
    <source>
        <dbReference type="Proteomes" id="UP001500618"/>
    </source>
</evidence>
<dbReference type="PANTHER" id="PTHR46577">
    <property type="entry name" value="HTH-TYPE TRANSCRIPTIONAL REGULATORY PROTEIN GABR"/>
    <property type="match status" value="1"/>
</dbReference>